<dbReference type="RefSeq" id="WP_009211056.1">
    <property type="nucleotide sequence ID" value="NZ_BBWP01000004.1"/>
</dbReference>
<dbReference type="BioCyc" id="AURANTIMONAS:SI859A1_03243-MONOMER"/>
<dbReference type="PANTHER" id="PTHR37323">
    <property type="entry name" value="GCN5-RELATED N-ACETYLTRANSFERASE"/>
    <property type="match status" value="1"/>
</dbReference>
<keyword evidence="3" id="KW-0808">Transferase</keyword>
<evidence type="ECO:0000256" key="6">
    <source>
        <dbReference type="ARBA" id="ARBA00038095"/>
    </source>
</evidence>
<dbReference type="Gene3D" id="3.40.630.30">
    <property type="match status" value="1"/>
</dbReference>
<dbReference type="EMBL" id="AAPJ01000006">
    <property type="protein sequence ID" value="EAS49035.1"/>
    <property type="molecule type" value="Genomic_DNA"/>
</dbReference>
<comment type="catalytic activity">
    <reaction evidence="10">
        <text>a (3R)-hydroxyacyl-[ACP] + L-ornithine = a lyso-ornithine lipid + holo-[ACP] + H(+)</text>
        <dbReference type="Rhea" id="RHEA:20633"/>
        <dbReference type="Rhea" id="RHEA-COMP:9685"/>
        <dbReference type="Rhea" id="RHEA-COMP:9945"/>
        <dbReference type="ChEBI" id="CHEBI:15378"/>
        <dbReference type="ChEBI" id="CHEBI:46911"/>
        <dbReference type="ChEBI" id="CHEBI:64479"/>
        <dbReference type="ChEBI" id="CHEBI:78827"/>
        <dbReference type="ChEBI" id="CHEBI:138482"/>
        <dbReference type="EC" id="2.3.2.30"/>
    </reaction>
    <physiologicalReaction direction="left-to-right" evidence="10">
        <dbReference type="Rhea" id="RHEA:20634"/>
    </physiologicalReaction>
</comment>
<evidence type="ECO:0000313" key="12">
    <source>
        <dbReference type="Proteomes" id="UP000000321"/>
    </source>
</evidence>
<accession>Q1YFD8</accession>
<gene>
    <name evidence="11" type="ORF">SI859A1_03243</name>
</gene>
<comment type="similarity">
    <text evidence="6">Belongs to the acetyltransferase family. OlsB subfamily.</text>
</comment>
<dbReference type="GO" id="GO:0006629">
    <property type="term" value="P:lipid metabolic process"/>
    <property type="evidence" value="ECO:0007669"/>
    <property type="project" value="UniProtKB-KW"/>
</dbReference>
<organism evidence="11 12">
    <name type="scientific">Aurantimonas manganoxydans (strain ATCC BAA-1229 / DSM 21871 / SI85-9A1)</name>
    <dbReference type="NCBI Taxonomy" id="287752"/>
    <lineage>
        <taxon>Bacteria</taxon>
        <taxon>Pseudomonadati</taxon>
        <taxon>Pseudomonadota</taxon>
        <taxon>Alphaproteobacteria</taxon>
        <taxon>Hyphomicrobiales</taxon>
        <taxon>Aurantimonadaceae</taxon>
        <taxon>Aurantimonas</taxon>
    </lineage>
</organism>
<dbReference type="EC" id="2.3.2.30" evidence="7"/>
<comment type="caution">
    <text evidence="11">The sequence shown here is derived from an EMBL/GenBank/DDBJ whole genome shotgun (WGS) entry which is preliminary data.</text>
</comment>
<keyword evidence="4" id="KW-0443">Lipid metabolism</keyword>
<dbReference type="HOGENOM" id="CLU_058962_1_0_5"/>
<dbReference type="SUPFAM" id="SSF55729">
    <property type="entry name" value="Acyl-CoA N-acyltransferases (Nat)"/>
    <property type="match status" value="1"/>
</dbReference>
<dbReference type="AlphaFoldDB" id="Q1YFD8"/>
<evidence type="ECO:0000313" key="11">
    <source>
        <dbReference type="EMBL" id="EAS49035.1"/>
    </source>
</evidence>
<evidence type="ECO:0000256" key="7">
    <source>
        <dbReference type="ARBA" id="ARBA00039058"/>
    </source>
</evidence>
<dbReference type="GO" id="GO:0043810">
    <property type="term" value="F:ornithine-acyl [acyl carrier protein] N-acyltransferase activity"/>
    <property type="evidence" value="ECO:0007669"/>
    <property type="project" value="UniProtKB-EC"/>
</dbReference>
<dbReference type="Proteomes" id="UP000000321">
    <property type="component" value="Unassembled WGS sequence"/>
</dbReference>
<keyword evidence="2" id="KW-0444">Lipid biosynthesis</keyword>
<comment type="function">
    <text evidence="9">Catalyzes the first step in the biosynthesis of ornithine lipids, which are phosphorus-free membrane lipids. Catalyzes the 3-hydroxyacyl-acyl carrier protein-dependent acylation of ornithine to form lyso-ornithine lipid (LOL).</text>
</comment>
<evidence type="ECO:0000256" key="2">
    <source>
        <dbReference type="ARBA" id="ARBA00022516"/>
    </source>
</evidence>
<evidence type="ECO:0000256" key="9">
    <source>
        <dbReference type="ARBA" id="ARBA00045724"/>
    </source>
</evidence>
<name>Q1YFD8_AURMS</name>
<evidence type="ECO:0000256" key="4">
    <source>
        <dbReference type="ARBA" id="ARBA00023098"/>
    </source>
</evidence>
<protein>
    <recommendedName>
        <fullName evidence="8">L-ornithine N(alpha)-acyltransferase</fullName>
        <ecNumber evidence="7">2.3.2.30</ecNumber>
    </recommendedName>
</protein>
<dbReference type="OrthoDB" id="9787072at2"/>
<proteinExistence type="inferred from homology"/>
<evidence type="ECO:0000256" key="10">
    <source>
        <dbReference type="ARBA" id="ARBA00047785"/>
    </source>
</evidence>
<sequence>MTVDGTRHVSAVTPRPAAFDFGHVALRFVPAKMRRVPISFDPATPILGRIGELEVRLARSSAEVKAAQQLRYRVFYEEMSAQPSKFQKMTRRDSDGFDRYCDHLLVIDHKRGGSTTNRIVGTYRLMRAEMAELAGGFYTAQEFDIAPMIARHSGKRFLELGRSCVLKDYRGKRTVELLWQGIWSYVLAHDIDVLFGCASLAGTDTEALALPLAFLKQNAPAPAEWAVRAHAHRGTFFPDMGEIADMRSALAQMPPLLKGYLRLGGYIGEGAVVDRQFGTTDVLVVLPRERINPRYIGHYGADAGRFAT</sequence>
<dbReference type="InterPro" id="IPR016181">
    <property type="entry name" value="Acyl_CoA_acyltransferase"/>
</dbReference>
<comment type="pathway">
    <text evidence="1">Lipid metabolism.</text>
</comment>
<evidence type="ECO:0000256" key="3">
    <source>
        <dbReference type="ARBA" id="ARBA00022679"/>
    </source>
</evidence>
<dbReference type="PANTHER" id="PTHR37323:SF1">
    <property type="entry name" value="L-ORNITHINE N(ALPHA)-ACYLTRANSFERASE"/>
    <property type="match status" value="1"/>
</dbReference>
<keyword evidence="12" id="KW-1185">Reference proteome</keyword>
<evidence type="ECO:0000256" key="5">
    <source>
        <dbReference type="ARBA" id="ARBA00023315"/>
    </source>
</evidence>
<keyword evidence="5" id="KW-0012">Acyltransferase</keyword>
<evidence type="ECO:0000256" key="1">
    <source>
        <dbReference type="ARBA" id="ARBA00005189"/>
    </source>
</evidence>
<dbReference type="Pfam" id="PF13444">
    <property type="entry name" value="Acetyltransf_5"/>
    <property type="match status" value="1"/>
</dbReference>
<reference evidence="11 12" key="1">
    <citation type="journal article" date="2008" name="Appl. Environ. Microbiol.">
        <title>Genomic insights into Mn(II) oxidation by the marine alphaproteobacterium Aurantimonas sp. strain SI85-9A1.</title>
        <authorList>
            <person name="Dick G.J."/>
            <person name="Podell S."/>
            <person name="Johnson H.A."/>
            <person name="Rivera-Espinoza Y."/>
            <person name="Bernier-Latmani R."/>
            <person name="McCarthy J.K."/>
            <person name="Torpey J.W."/>
            <person name="Clement B.G."/>
            <person name="Gaasterland T."/>
            <person name="Tebo B.M."/>
        </authorList>
    </citation>
    <scope>NUCLEOTIDE SEQUENCE [LARGE SCALE GENOMIC DNA]</scope>
    <source>
        <strain evidence="11 12">SI85-9A1</strain>
    </source>
</reference>
<dbReference type="InterPro" id="IPR052351">
    <property type="entry name" value="Ornithine_N-alpha-AT"/>
</dbReference>
<evidence type="ECO:0000256" key="8">
    <source>
        <dbReference type="ARBA" id="ARBA00039866"/>
    </source>
</evidence>